<protein>
    <recommendedName>
        <fullName evidence="5">Zn(2)-C6 fungal-type domain-containing protein</fullName>
    </recommendedName>
</protein>
<evidence type="ECO:0000256" key="1">
    <source>
        <dbReference type="ARBA" id="ARBA00004123"/>
    </source>
</evidence>
<dbReference type="SMART" id="SM00906">
    <property type="entry name" value="Fungal_trans"/>
    <property type="match status" value="1"/>
</dbReference>
<sequence length="1097" mass="115018">MPPHYSATHYADSEGLIPSSEQASTPQAEASHDANRVQHHDLPLALDPPPPFDVNEETRAAYDAATTAAAAAAAAAAVSSGQLDGAHLTHPSSLHHDGHHHHHDDDEDYNATLQAQNTEAITLAALAAARASGEILAAGTDAGPSSTGAGVQDAGVLSGNAGAPGQGVPDDIAAAAAVAALVTAGGEGAEDGSSGSNNRTHKRPRAKALMKIKRTRKITSCLQCRDRKQKCDRVHPTCGTCHSLGIAGCTYVDNSKELRTLQAQQQDQEHEGNSLGNGTYPNSSEDAASAPSTSLLGKRKRNDNILSQGSPSTLPGGLESAASASVPPHTLSLDPQEATRRAELLQATAALAKDRANVDWTTKVRAVRAVAVAGILFSSPHLHLPRFETVREVLESYERSVGSLDGIGVPVIVLPLLWARIEKLLSWWHDGMRTMPADPVLVPLLLVLLALGIQTKRTAPDGSVDPRRGSDDSGILNHTSSERILIEIAERMERALRVACPSHWVPAHQAPLDLIRATLLRGIWHANELHLTYASSCFSSAVGLAHRAGLHRDPSHWSSSSSPMGEAEALGRRELWWTCVSWEVLHSLRTGNQPAFAASTFAEMDTAIESQHEVVTRIFDALTTAAAGDQLGLGLHRRVPPNKATFEFQRARFELARLLLAYQVQLGALGSVAMGGRGNGPAGSATTESDRQETLSLAFDNWKGALPPRFTILDDDKLDVIAAQFDGSGQGMVEEAELGGTAFLQRGMLHLAYLQAQIAAYRPTAGVIAGTLGGLRDVTRCLSAAQGVVELVIRMLEKRPPVLIASFVGQAVFSAALVLAIHVRLDSDSPATAQMRTVLERAIFVLQAIAATQRLHAIADEASRLRQTLQELLGRGPPSSEDNSAPDPVASTAASDGNEWRMSVDGTTDQNGVGGEDDDEERRTAVAAAAAAAAAAATAAASMADAGSSGSAAPAPPTAGTNGDSAAHSVFSHDWLQSLDRPSTLTAAERSIPVPGDESDAGAVVRRALAVSSSSSSAAGSSITGVLMSLGMPGAANAPADRLLGLEAAFPSNGGGGGGGDGAGMDGVRREVRVGDWERYSAEWKVWESVCREMMHH</sequence>
<evidence type="ECO:0000256" key="3">
    <source>
        <dbReference type="ARBA" id="ARBA00023242"/>
    </source>
</evidence>
<dbReference type="SMART" id="SM00066">
    <property type="entry name" value="GAL4"/>
    <property type="match status" value="1"/>
</dbReference>
<proteinExistence type="predicted"/>
<reference evidence="6" key="2">
    <citation type="journal article" date="2019" name="IMA Fungus">
        <title>Genome sequencing and comparison of five Tilletia species to identify candidate genes for the detection of regulated species infecting wheat.</title>
        <authorList>
            <person name="Nguyen H.D.T."/>
            <person name="Sultana T."/>
            <person name="Kesanakurti P."/>
            <person name="Hambleton S."/>
        </authorList>
    </citation>
    <scope>NUCLEOTIDE SEQUENCE</scope>
    <source>
        <strain evidence="6">DAOMC 236426</strain>
    </source>
</reference>
<dbReference type="GO" id="GO:0005634">
    <property type="term" value="C:nucleus"/>
    <property type="evidence" value="ECO:0007669"/>
    <property type="project" value="UniProtKB-SubCell"/>
</dbReference>
<evidence type="ECO:0000259" key="5">
    <source>
        <dbReference type="PROSITE" id="PS50048"/>
    </source>
</evidence>
<dbReference type="InterPro" id="IPR001138">
    <property type="entry name" value="Zn2Cys6_DnaBD"/>
</dbReference>
<dbReference type="GO" id="GO:0006351">
    <property type="term" value="P:DNA-templated transcription"/>
    <property type="evidence" value="ECO:0007669"/>
    <property type="project" value="InterPro"/>
</dbReference>
<feature type="compositionally biased region" description="Polar residues" evidence="4">
    <location>
        <begin position="274"/>
        <end position="295"/>
    </location>
</feature>
<feature type="region of interest" description="Disordered" evidence="4">
    <location>
        <begin position="873"/>
        <end position="926"/>
    </location>
</feature>
<feature type="domain" description="Zn(2)-C6 fungal-type" evidence="5">
    <location>
        <begin position="220"/>
        <end position="251"/>
    </location>
</feature>
<evidence type="ECO:0000313" key="7">
    <source>
        <dbReference type="Proteomes" id="UP000077684"/>
    </source>
</evidence>
<reference evidence="6" key="1">
    <citation type="submission" date="2016-04" db="EMBL/GenBank/DDBJ databases">
        <authorList>
            <person name="Nguyen H.D."/>
            <person name="Samba Siva P."/>
            <person name="Cullis J."/>
            <person name="Levesque C.A."/>
            <person name="Hambleton S."/>
        </authorList>
    </citation>
    <scope>NUCLEOTIDE SEQUENCE</scope>
    <source>
        <strain evidence="6">DAOMC 236426</strain>
    </source>
</reference>
<dbReference type="PROSITE" id="PS00463">
    <property type="entry name" value="ZN2_CY6_FUNGAL_1"/>
    <property type="match status" value="1"/>
</dbReference>
<dbReference type="CDD" id="cd12148">
    <property type="entry name" value="fungal_TF_MHR"/>
    <property type="match status" value="1"/>
</dbReference>
<dbReference type="InterPro" id="IPR007219">
    <property type="entry name" value="XnlR_reg_dom"/>
</dbReference>
<keyword evidence="7" id="KW-1185">Reference proteome</keyword>
<dbReference type="SUPFAM" id="SSF57701">
    <property type="entry name" value="Zn2/Cys6 DNA-binding domain"/>
    <property type="match status" value="1"/>
</dbReference>
<feature type="compositionally biased region" description="Polar residues" evidence="4">
    <location>
        <begin position="19"/>
        <end position="28"/>
    </location>
</feature>
<comment type="caution">
    <text evidence="6">The sequence shown here is derived from an EMBL/GenBank/DDBJ whole genome shotgun (WGS) entry which is preliminary data.</text>
</comment>
<dbReference type="Pfam" id="PF04082">
    <property type="entry name" value="Fungal_trans"/>
    <property type="match status" value="1"/>
</dbReference>
<evidence type="ECO:0000256" key="4">
    <source>
        <dbReference type="SAM" id="MobiDB-lite"/>
    </source>
</evidence>
<dbReference type="Gene3D" id="4.10.240.10">
    <property type="entry name" value="Zn(2)-C6 fungal-type DNA-binding domain"/>
    <property type="match status" value="1"/>
</dbReference>
<dbReference type="GO" id="GO:0000981">
    <property type="term" value="F:DNA-binding transcription factor activity, RNA polymerase II-specific"/>
    <property type="evidence" value="ECO:0007669"/>
    <property type="project" value="InterPro"/>
</dbReference>
<name>A0A8X7SWB1_9BASI</name>
<dbReference type="EMBL" id="LWDE02000633">
    <property type="protein sequence ID" value="KAE8246004.1"/>
    <property type="molecule type" value="Genomic_DNA"/>
</dbReference>
<feature type="region of interest" description="Disordered" evidence="4">
    <location>
        <begin position="83"/>
        <end position="107"/>
    </location>
</feature>
<dbReference type="InterPro" id="IPR050613">
    <property type="entry name" value="Sec_Metabolite_Reg"/>
</dbReference>
<comment type="subcellular location">
    <subcellularLocation>
        <location evidence="1">Nucleus</location>
    </subcellularLocation>
</comment>
<feature type="region of interest" description="Disordered" evidence="4">
    <location>
        <begin position="261"/>
        <end position="332"/>
    </location>
</feature>
<accession>A0A8X7SWB1</accession>
<feature type="region of interest" description="Disordered" evidence="4">
    <location>
        <begin position="186"/>
        <end position="207"/>
    </location>
</feature>
<dbReference type="Pfam" id="PF00172">
    <property type="entry name" value="Zn_clus"/>
    <property type="match status" value="1"/>
</dbReference>
<gene>
    <name evidence="6" type="ORF">A4X06_0g5259</name>
</gene>
<dbReference type="PROSITE" id="PS50048">
    <property type="entry name" value="ZN2_CY6_FUNGAL_2"/>
    <property type="match status" value="1"/>
</dbReference>
<organism evidence="6 7">
    <name type="scientific">Tilletia controversa</name>
    <name type="common">dwarf bunt fungus</name>
    <dbReference type="NCBI Taxonomy" id="13291"/>
    <lineage>
        <taxon>Eukaryota</taxon>
        <taxon>Fungi</taxon>
        <taxon>Dikarya</taxon>
        <taxon>Basidiomycota</taxon>
        <taxon>Ustilaginomycotina</taxon>
        <taxon>Exobasidiomycetes</taxon>
        <taxon>Tilletiales</taxon>
        <taxon>Tilletiaceae</taxon>
        <taxon>Tilletia</taxon>
    </lineage>
</organism>
<dbReference type="GO" id="GO:0003677">
    <property type="term" value="F:DNA binding"/>
    <property type="evidence" value="ECO:0007669"/>
    <property type="project" value="InterPro"/>
</dbReference>
<feature type="compositionally biased region" description="Polar residues" evidence="4">
    <location>
        <begin position="304"/>
        <end position="313"/>
    </location>
</feature>
<evidence type="ECO:0000313" key="6">
    <source>
        <dbReference type="EMBL" id="KAE8246004.1"/>
    </source>
</evidence>
<feature type="compositionally biased region" description="Low complexity" evidence="4">
    <location>
        <begin position="946"/>
        <end position="961"/>
    </location>
</feature>
<dbReference type="GO" id="GO:0008270">
    <property type="term" value="F:zinc ion binding"/>
    <property type="evidence" value="ECO:0007669"/>
    <property type="project" value="InterPro"/>
</dbReference>
<dbReference type="Proteomes" id="UP000077684">
    <property type="component" value="Unassembled WGS sequence"/>
</dbReference>
<dbReference type="AlphaFoldDB" id="A0A8X7SWB1"/>
<feature type="region of interest" description="Disordered" evidence="4">
    <location>
        <begin position="1"/>
        <end position="36"/>
    </location>
</feature>
<evidence type="ECO:0000256" key="2">
    <source>
        <dbReference type="ARBA" id="ARBA00022723"/>
    </source>
</evidence>
<dbReference type="CDD" id="cd00067">
    <property type="entry name" value="GAL4"/>
    <property type="match status" value="1"/>
</dbReference>
<dbReference type="PANTHER" id="PTHR31001">
    <property type="entry name" value="UNCHARACTERIZED TRANSCRIPTIONAL REGULATORY PROTEIN"/>
    <property type="match status" value="1"/>
</dbReference>
<keyword evidence="3" id="KW-0539">Nucleus</keyword>
<feature type="region of interest" description="Disordered" evidence="4">
    <location>
        <begin position="946"/>
        <end position="966"/>
    </location>
</feature>
<keyword evidence="2" id="KW-0479">Metal-binding</keyword>
<dbReference type="PANTHER" id="PTHR31001:SF56">
    <property type="entry name" value="ZN(2)-C6 FUNGAL-TYPE DOMAIN-CONTAINING PROTEIN"/>
    <property type="match status" value="1"/>
</dbReference>
<dbReference type="InterPro" id="IPR036864">
    <property type="entry name" value="Zn2-C6_fun-type_DNA-bd_sf"/>
</dbReference>